<comment type="subcellular location">
    <subcellularLocation>
        <location evidence="1">Cell membrane</location>
        <topology evidence="1">Multi-pass membrane protein</topology>
    </subcellularLocation>
</comment>
<dbReference type="SUPFAM" id="SSF55874">
    <property type="entry name" value="ATPase domain of HSP90 chaperone/DNA topoisomerase II/histidine kinase"/>
    <property type="match status" value="1"/>
</dbReference>
<evidence type="ECO:0000256" key="9">
    <source>
        <dbReference type="SAM" id="Phobius"/>
    </source>
</evidence>
<dbReference type="RefSeq" id="WP_270043915.1">
    <property type="nucleotide sequence ID" value="NZ_JAPDOD010000036.1"/>
</dbReference>
<dbReference type="Pfam" id="PF07730">
    <property type="entry name" value="HisKA_3"/>
    <property type="match status" value="1"/>
</dbReference>
<comment type="caution">
    <text evidence="11">The sequence shown here is derived from an EMBL/GenBank/DDBJ whole genome shotgun (WGS) entry which is preliminary data.</text>
</comment>
<protein>
    <submittedName>
        <fullName evidence="11">Histidine kinase</fullName>
    </submittedName>
</protein>
<organism evidence="11 12">
    <name type="scientific">Solirubrobacter ginsenosidimutans</name>
    <dbReference type="NCBI Taxonomy" id="490573"/>
    <lineage>
        <taxon>Bacteria</taxon>
        <taxon>Bacillati</taxon>
        <taxon>Actinomycetota</taxon>
        <taxon>Thermoleophilia</taxon>
        <taxon>Solirubrobacterales</taxon>
        <taxon>Solirubrobacteraceae</taxon>
        <taxon>Solirubrobacter</taxon>
    </lineage>
</organism>
<evidence type="ECO:0000313" key="11">
    <source>
        <dbReference type="EMBL" id="MDA0164663.1"/>
    </source>
</evidence>
<feature type="transmembrane region" description="Helical" evidence="9">
    <location>
        <begin position="184"/>
        <end position="207"/>
    </location>
</feature>
<keyword evidence="3" id="KW-0808">Transferase</keyword>
<keyword evidence="7" id="KW-0902">Two-component regulatory system</keyword>
<evidence type="ECO:0000256" key="8">
    <source>
        <dbReference type="ARBA" id="ARBA00023136"/>
    </source>
</evidence>
<evidence type="ECO:0000256" key="1">
    <source>
        <dbReference type="ARBA" id="ARBA00004651"/>
    </source>
</evidence>
<keyword evidence="2" id="KW-1003">Cell membrane</keyword>
<evidence type="ECO:0000256" key="6">
    <source>
        <dbReference type="ARBA" id="ARBA00022989"/>
    </source>
</evidence>
<dbReference type="Proteomes" id="UP001149140">
    <property type="component" value="Unassembled WGS sequence"/>
</dbReference>
<reference evidence="11" key="1">
    <citation type="submission" date="2022-10" db="EMBL/GenBank/DDBJ databases">
        <title>The WGS of Solirubrobacter ginsenosidimutans DSM 21036.</title>
        <authorList>
            <person name="Jiang Z."/>
        </authorList>
    </citation>
    <scope>NUCLEOTIDE SEQUENCE</scope>
    <source>
        <strain evidence="11">DSM 21036</strain>
    </source>
</reference>
<keyword evidence="8 9" id="KW-0472">Membrane</keyword>
<evidence type="ECO:0000256" key="4">
    <source>
        <dbReference type="ARBA" id="ARBA00022692"/>
    </source>
</evidence>
<dbReference type="Gene3D" id="3.30.565.10">
    <property type="entry name" value="Histidine kinase-like ATPase, C-terminal domain"/>
    <property type="match status" value="1"/>
</dbReference>
<name>A0A9X3N4J0_9ACTN</name>
<dbReference type="EMBL" id="JAPDOD010000036">
    <property type="protein sequence ID" value="MDA0164663.1"/>
    <property type="molecule type" value="Genomic_DNA"/>
</dbReference>
<dbReference type="Pfam" id="PF02518">
    <property type="entry name" value="HATPase_c"/>
    <property type="match status" value="1"/>
</dbReference>
<evidence type="ECO:0000313" key="12">
    <source>
        <dbReference type="Proteomes" id="UP001149140"/>
    </source>
</evidence>
<keyword evidence="4 9" id="KW-0812">Transmembrane</keyword>
<evidence type="ECO:0000256" key="7">
    <source>
        <dbReference type="ARBA" id="ARBA00023012"/>
    </source>
</evidence>
<dbReference type="InterPro" id="IPR036890">
    <property type="entry name" value="HATPase_C_sf"/>
</dbReference>
<proteinExistence type="predicted"/>
<sequence>MRRLLSPVTQFALSGLLVVLAVAVVGVLAVRHISRNEALRDAKQVTELAGNAVVAPAIEPGVLTGNQQSLEKLDRVVRFYVLRDPVVRVKLWDESGRIVYSDEPRLIGKRFALEPDERALFRHPGVHADVSDLTRPENRFEAGRGALREVYLGIPGPHGTRLLFETYLREGAISAETHRVWRDVIPIVLGVLLALWLVQVPLGWSLSRRLKRGQREREELLYQAVTASEHERRRLARDLHDGVVQDLVAVSLTLGAAQDHETGAQVRQAIRRLRTLLVELYPDDLHRQGLGGALEDLLAPLQSQGMRTELHVDEGLELGRGTEALLYRTAHEALRNVAAHSHASSVHVSVTRGPTLEVTDDGDGFDAPTDTRPHLGLRMLDDLAREHGGTLEIRSTPGRGTSILLKL</sequence>
<dbReference type="InterPro" id="IPR050482">
    <property type="entry name" value="Sensor_HK_TwoCompSys"/>
</dbReference>
<dbReference type="PANTHER" id="PTHR24421:SF37">
    <property type="entry name" value="SENSOR HISTIDINE KINASE NARS"/>
    <property type="match status" value="1"/>
</dbReference>
<evidence type="ECO:0000259" key="10">
    <source>
        <dbReference type="PROSITE" id="PS50109"/>
    </source>
</evidence>
<accession>A0A9X3N4J0</accession>
<dbReference type="CDD" id="cd16917">
    <property type="entry name" value="HATPase_UhpB-NarQ-NarX-like"/>
    <property type="match status" value="1"/>
</dbReference>
<dbReference type="Gene3D" id="1.20.5.1930">
    <property type="match status" value="1"/>
</dbReference>
<dbReference type="GO" id="GO:0046983">
    <property type="term" value="F:protein dimerization activity"/>
    <property type="evidence" value="ECO:0007669"/>
    <property type="project" value="InterPro"/>
</dbReference>
<dbReference type="PANTHER" id="PTHR24421">
    <property type="entry name" value="NITRATE/NITRITE SENSOR PROTEIN NARX-RELATED"/>
    <property type="match status" value="1"/>
</dbReference>
<keyword evidence="5 11" id="KW-0418">Kinase</keyword>
<dbReference type="InterPro" id="IPR005467">
    <property type="entry name" value="His_kinase_dom"/>
</dbReference>
<dbReference type="InterPro" id="IPR011712">
    <property type="entry name" value="Sig_transdc_His_kin_sub3_dim/P"/>
</dbReference>
<dbReference type="GO" id="GO:0000155">
    <property type="term" value="F:phosphorelay sensor kinase activity"/>
    <property type="evidence" value="ECO:0007669"/>
    <property type="project" value="InterPro"/>
</dbReference>
<dbReference type="AlphaFoldDB" id="A0A9X3N4J0"/>
<evidence type="ECO:0000256" key="5">
    <source>
        <dbReference type="ARBA" id="ARBA00022777"/>
    </source>
</evidence>
<dbReference type="PROSITE" id="PS50109">
    <property type="entry name" value="HIS_KIN"/>
    <property type="match status" value="1"/>
</dbReference>
<keyword evidence="12" id="KW-1185">Reference proteome</keyword>
<evidence type="ECO:0000256" key="2">
    <source>
        <dbReference type="ARBA" id="ARBA00022475"/>
    </source>
</evidence>
<dbReference type="InterPro" id="IPR003594">
    <property type="entry name" value="HATPase_dom"/>
</dbReference>
<feature type="domain" description="Histidine kinase" evidence="10">
    <location>
        <begin position="234"/>
        <end position="407"/>
    </location>
</feature>
<dbReference type="GO" id="GO:0005886">
    <property type="term" value="C:plasma membrane"/>
    <property type="evidence" value="ECO:0007669"/>
    <property type="project" value="UniProtKB-SubCell"/>
</dbReference>
<evidence type="ECO:0000256" key="3">
    <source>
        <dbReference type="ARBA" id="ARBA00022679"/>
    </source>
</evidence>
<keyword evidence="6 9" id="KW-1133">Transmembrane helix</keyword>
<gene>
    <name evidence="11" type="ORF">OM076_30630</name>
</gene>